<reference evidence="3 4" key="1">
    <citation type="journal article" date="2010" name="Stand. Genomic Sci.">
        <title>Complete genome sequence of Thermaerobacter marianensis type strain (7p75a).</title>
        <authorList>
            <person name="Han C."/>
            <person name="Gu W."/>
            <person name="Zhang X."/>
            <person name="Lapidus A."/>
            <person name="Nolan M."/>
            <person name="Copeland A."/>
            <person name="Lucas S."/>
            <person name="Del Rio T.G."/>
            <person name="Tice H."/>
            <person name="Cheng J.F."/>
            <person name="Tapia R."/>
            <person name="Goodwin L."/>
            <person name="Pitluck S."/>
            <person name="Pagani I."/>
            <person name="Ivanova N."/>
            <person name="Mavromatis K."/>
            <person name="Mikhailova N."/>
            <person name="Pati A."/>
            <person name="Chen A."/>
            <person name="Palaniappan K."/>
            <person name="Land M."/>
            <person name="Hauser L."/>
            <person name="Chang Y.J."/>
            <person name="Jeffries C.D."/>
            <person name="Schneider S."/>
            <person name="Rohde M."/>
            <person name="Goker M."/>
            <person name="Pukall R."/>
            <person name="Woyke T."/>
            <person name="Bristow J."/>
            <person name="Eisen J.A."/>
            <person name="Markowitz V."/>
            <person name="Hugenholtz P."/>
            <person name="Kyrpides N.C."/>
            <person name="Klenk H.P."/>
            <person name="Detter J.C."/>
        </authorList>
    </citation>
    <scope>NUCLEOTIDE SEQUENCE [LARGE SCALE GENOMIC DNA]</scope>
    <source>
        <strain evidence="4">ATCC 700841 / DSM 12885 / JCM 10246 / 7p75a</strain>
    </source>
</reference>
<name>E6SKF3_THEM7</name>
<gene>
    <name evidence="3" type="ordered locus">Tmar_0015</name>
</gene>
<protein>
    <submittedName>
        <fullName evidence="3">Helix-turn-helix domain protein</fullName>
    </submittedName>
</protein>
<dbReference type="Gene3D" id="1.10.260.40">
    <property type="entry name" value="lambda repressor-like DNA-binding domains"/>
    <property type="match status" value="1"/>
</dbReference>
<evidence type="ECO:0000259" key="2">
    <source>
        <dbReference type="PROSITE" id="PS50943"/>
    </source>
</evidence>
<evidence type="ECO:0000256" key="1">
    <source>
        <dbReference type="ARBA" id="ARBA00023125"/>
    </source>
</evidence>
<keyword evidence="1" id="KW-0238">DNA-binding</keyword>
<evidence type="ECO:0000313" key="4">
    <source>
        <dbReference type="Proteomes" id="UP000008915"/>
    </source>
</evidence>
<keyword evidence="4" id="KW-1185">Reference proteome</keyword>
<sequence length="73" mass="8426">MKRENWVQLRKARGWTQYDVARMLGISRARYSQYELGLRNPPIDVAIRLADLFGVPIQELFPTSQPGHARQAS</sequence>
<dbReference type="KEGG" id="tmr:Tmar_0015"/>
<dbReference type="GO" id="GO:0003677">
    <property type="term" value="F:DNA binding"/>
    <property type="evidence" value="ECO:0007669"/>
    <property type="project" value="UniProtKB-KW"/>
</dbReference>
<dbReference type="HOGENOM" id="CLU_066192_54_0_9"/>
<dbReference type="Pfam" id="PF01381">
    <property type="entry name" value="HTH_3"/>
    <property type="match status" value="1"/>
</dbReference>
<dbReference type="EMBL" id="CP002344">
    <property type="protein sequence ID" value="ADU50140.1"/>
    <property type="molecule type" value="Genomic_DNA"/>
</dbReference>
<dbReference type="SMART" id="SM00530">
    <property type="entry name" value="HTH_XRE"/>
    <property type="match status" value="1"/>
</dbReference>
<accession>E6SKF3</accession>
<dbReference type="InterPro" id="IPR010982">
    <property type="entry name" value="Lambda_DNA-bd_dom_sf"/>
</dbReference>
<dbReference type="PANTHER" id="PTHR46558:SF14">
    <property type="entry name" value="HTH-TYPE TRANSCRIPTIONAL REGULATOR ANSR"/>
    <property type="match status" value="1"/>
</dbReference>
<evidence type="ECO:0000313" key="3">
    <source>
        <dbReference type="EMBL" id="ADU50140.1"/>
    </source>
</evidence>
<dbReference type="PANTHER" id="PTHR46558">
    <property type="entry name" value="TRACRIPTIONAL REGULATORY PROTEIN-RELATED-RELATED"/>
    <property type="match status" value="1"/>
</dbReference>
<dbReference type="OrthoDB" id="2064916at2"/>
<dbReference type="STRING" id="644966.Tmar_0015"/>
<dbReference type="InterPro" id="IPR001387">
    <property type="entry name" value="Cro/C1-type_HTH"/>
</dbReference>
<dbReference type="SUPFAM" id="SSF47413">
    <property type="entry name" value="lambda repressor-like DNA-binding domains"/>
    <property type="match status" value="1"/>
</dbReference>
<dbReference type="RefSeq" id="WP_013494446.1">
    <property type="nucleotide sequence ID" value="NC_014831.1"/>
</dbReference>
<proteinExistence type="predicted"/>
<reference evidence="4" key="2">
    <citation type="journal article" date="2010" name="Stand. Genomic Sci.">
        <title>Complete genome sequence of Thermaerobacter marianensis type strain (7p75aT).</title>
        <authorList>
            <person name="Han C."/>
            <person name="Gu W."/>
            <person name="Zhang X."/>
            <person name="Lapidus A."/>
            <person name="Nolan M."/>
            <person name="Copeland A."/>
            <person name="Lucas S."/>
            <person name="Glavina Del Rio T."/>
            <person name="Tice H."/>
            <person name="Cheng J."/>
            <person name="Tapia R."/>
            <person name="Goodwin L."/>
            <person name="Pitluck S."/>
            <person name="Pagani I."/>
            <person name="Ivanova N."/>
            <person name="Mavromatis K."/>
            <person name="Mikhailova N."/>
            <person name="Pati A."/>
            <person name="Chen A."/>
            <person name="Palaniappan K."/>
            <person name="Land M."/>
            <person name="Hauser L."/>
            <person name="Chang Y."/>
            <person name="Jeffries C."/>
            <person name="Schneider S."/>
            <person name="Rohde M."/>
            <person name="Goker M."/>
            <person name="Pukall R."/>
            <person name="Woyke T."/>
            <person name="Bristow J."/>
            <person name="Eisen J."/>
            <person name="Markowitz V."/>
            <person name="Hugenholtz P."/>
            <person name="Kyrpides N."/>
            <person name="Klenk H."/>
            <person name="Detter J."/>
        </authorList>
    </citation>
    <scope>NUCLEOTIDE SEQUENCE [LARGE SCALE GENOMIC DNA]</scope>
    <source>
        <strain evidence="4">ATCC 700841 / DSM 12885 / JCM 10246 / 7p75a</strain>
    </source>
</reference>
<dbReference type="eggNOG" id="COG1476">
    <property type="taxonomic scope" value="Bacteria"/>
</dbReference>
<organism evidence="3 4">
    <name type="scientific">Thermaerobacter marianensis (strain ATCC 700841 / DSM 12885 / JCM 10246 / 7p75a)</name>
    <dbReference type="NCBI Taxonomy" id="644966"/>
    <lineage>
        <taxon>Bacteria</taxon>
        <taxon>Bacillati</taxon>
        <taxon>Bacillota</taxon>
        <taxon>Clostridia</taxon>
        <taxon>Eubacteriales</taxon>
        <taxon>Clostridiales Family XVII. Incertae Sedis</taxon>
        <taxon>Thermaerobacter</taxon>
    </lineage>
</organism>
<feature type="domain" description="HTH cro/C1-type" evidence="2">
    <location>
        <begin position="8"/>
        <end position="60"/>
    </location>
</feature>
<dbReference type="PROSITE" id="PS50943">
    <property type="entry name" value="HTH_CROC1"/>
    <property type="match status" value="1"/>
</dbReference>
<dbReference type="AlphaFoldDB" id="E6SKF3"/>
<dbReference type="Proteomes" id="UP000008915">
    <property type="component" value="Chromosome"/>
</dbReference>
<dbReference type="CDD" id="cd00093">
    <property type="entry name" value="HTH_XRE"/>
    <property type="match status" value="1"/>
</dbReference>